<keyword evidence="1" id="KW-0677">Repeat</keyword>
<evidence type="ECO:0000313" key="5">
    <source>
        <dbReference type="EMBL" id="KAF2234829.1"/>
    </source>
</evidence>
<protein>
    <submittedName>
        <fullName evidence="5">N-terminal acetyltransferase A, auxiliary subunit</fullName>
    </submittedName>
</protein>
<evidence type="ECO:0000256" key="4">
    <source>
        <dbReference type="SAM" id="MobiDB-lite"/>
    </source>
</evidence>
<feature type="repeat" description="TPR" evidence="3">
    <location>
        <begin position="77"/>
        <end position="110"/>
    </location>
</feature>
<evidence type="ECO:0000256" key="3">
    <source>
        <dbReference type="PROSITE-ProRule" id="PRU00339"/>
    </source>
</evidence>
<dbReference type="FunFam" id="1.25.40.1010:FF:000002">
    <property type="entry name" value="N-terminal acetyltransferase catalytic subunit (NAT1)"/>
    <property type="match status" value="1"/>
</dbReference>
<dbReference type="PANTHER" id="PTHR22767">
    <property type="entry name" value="N-TERMINAL ACETYLTRANSFERASE-RELATED"/>
    <property type="match status" value="1"/>
</dbReference>
<dbReference type="Pfam" id="PF12569">
    <property type="entry name" value="NatA_aux_su"/>
    <property type="match status" value="1"/>
</dbReference>
<proteinExistence type="predicted"/>
<evidence type="ECO:0000313" key="6">
    <source>
        <dbReference type="Proteomes" id="UP000800092"/>
    </source>
</evidence>
<keyword evidence="2 3" id="KW-0802">TPR repeat</keyword>
<reference evidence="5" key="1">
    <citation type="journal article" date="2020" name="Stud. Mycol.">
        <title>101 Dothideomycetes genomes: a test case for predicting lifestyles and emergence of pathogens.</title>
        <authorList>
            <person name="Haridas S."/>
            <person name="Albert R."/>
            <person name="Binder M."/>
            <person name="Bloem J."/>
            <person name="Labutti K."/>
            <person name="Salamov A."/>
            <person name="Andreopoulos B."/>
            <person name="Baker S."/>
            <person name="Barry K."/>
            <person name="Bills G."/>
            <person name="Bluhm B."/>
            <person name="Cannon C."/>
            <person name="Castanera R."/>
            <person name="Culley D."/>
            <person name="Daum C."/>
            <person name="Ezra D."/>
            <person name="Gonzalez J."/>
            <person name="Henrissat B."/>
            <person name="Kuo A."/>
            <person name="Liang C."/>
            <person name="Lipzen A."/>
            <person name="Lutzoni F."/>
            <person name="Magnuson J."/>
            <person name="Mondo S."/>
            <person name="Nolan M."/>
            <person name="Ohm R."/>
            <person name="Pangilinan J."/>
            <person name="Park H.-J."/>
            <person name="Ramirez L."/>
            <person name="Alfaro M."/>
            <person name="Sun H."/>
            <person name="Tritt A."/>
            <person name="Yoshinaga Y."/>
            <person name="Zwiers L.-H."/>
            <person name="Turgeon B."/>
            <person name="Goodwin S."/>
            <person name="Spatafora J."/>
            <person name="Crous P."/>
            <person name="Grigoriev I."/>
        </authorList>
    </citation>
    <scope>NUCLEOTIDE SEQUENCE</scope>
    <source>
        <strain evidence="5">Tuck. ex Michener</strain>
    </source>
</reference>
<keyword evidence="6" id="KW-1185">Reference proteome</keyword>
<dbReference type="Proteomes" id="UP000800092">
    <property type="component" value="Unassembled WGS sequence"/>
</dbReference>
<dbReference type="PIRSF" id="PIRSF000422">
    <property type="entry name" value="N-terminal-AcTrfase-A_aux_su"/>
    <property type="match status" value="1"/>
</dbReference>
<dbReference type="AlphaFoldDB" id="A0A6A6HAH6"/>
<dbReference type="SUPFAM" id="SSF48452">
    <property type="entry name" value="TPR-like"/>
    <property type="match status" value="2"/>
</dbReference>
<dbReference type="InterPro" id="IPR011990">
    <property type="entry name" value="TPR-like_helical_dom_sf"/>
</dbReference>
<dbReference type="GO" id="GO:0016740">
    <property type="term" value="F:transferase activity"/>
    <property type="evidence" value="ECO:0007669"/>
    <property type="project" value="UniProtKB-KW"/>
</dbReference>
<sequence length="842" mass="97030">MPQQLSSKEQSLFRQVIKYYESKQYKKGLKAAEQILRKNPNHGDTQAMKSLIQNSQGQTDEAFALAKLALKNDMKSHVCWHVYGLLWRSVKNFEEAIKAYKFALKIESDSIQIQRDLALLQIQMRDFQGYIQSRKTMLQQRPQIRQNWTALAVAYHLAGELQEAEKILTTYEDTLKQTPPKSDIEHSEAVLYKNTIIAETGEFQRALDHLEAITKNNLDRTAVMEMRADYLLRLDKKEEAAQAYRDLLARNNEYRAYYDGLEKSLGLDKSDKGSRQKLNELYDSYAQQGERIDAARRIPLDFLDGDDFRKAADRYLRRMLTKGVPSTFPNIKALYSNSEKKQVIQDLVEGYASETVVNGSAEKQSDGETSKNFHPSVYYFLAQHYDYHMSRNLVKALEYIDKAIESDPSAVYYNMTKARIWKHYGNLQRAAETMNHARTLDERDRYMNTKCAKYQLRNDENDKAINTMSKFTRNETVGGALGDLHDMQCIWYLTEDGESYFRQRKLGLALKRFRALYDIFETWHEDQFDFHSFSLRKGQIRAYIDMVRWEDELRDHPFYTRAALSAIQVYLLLHDKPEIAHASLANGVPDMDGMDANERKKALKKAKKDQEKKEAEAKEVEKKNAAKKGGTGADGEPKKEDPDPTGSKLVETKEPLEEATKFLTPLLEMSPKNIEGQNIGFEVYLRRKKYLLALKCLLAASSLDSENPSLHEQATRFRMTLSSLSEPLPEPISSIIEKNFTLLPKSTDLVAHNEAFLSRHKNSPRHIHAYLKVRQQLEPTSQSENEKQMQALLKLENIELEEAIEGLLLLDAWSSGAEVKKAYVDTARERWREASLFPAAII</sequence>
<dbReference type="SMART" id="SM00028">
    <property type="entry name" value="TPR"/>
    <property type="match status" value="5"/>
</dbReference>
<name>A0A6A6HAH6_VIRVR</name>
<feature type="region of interest" description="Disordered" evidence="4">
    <location>
        <begin position="585"/>
        <end position="655"/>
    </location>
</feature>
<dbReference type="PROSITE" id="PS50005">
    <property type="entry name" value="TPR"/>
    <property type="match status" value="1"/>
</dbReference>
<dbReference type="InterPro" id="IPR021183">
    <property type="entry name" value="NatA_aux_su"/>
</dbReference>
<dbReference type="FunFam" id="1.25.40.1040:FF:000003">
    <property type="entry name" value="N-terminal acetyltransferase A, auxiliary subunit"/>
    <property type="match status" value="1"/>
</dbReference>
<dbReference type="Gene3D" id="1.25.40.1040">
    <property type="match status" value="1"/>
</dbReference>
<dbReference type="InterPro" id="IPR019734">
    <property type="entry name" value="TPR_rpt"/>
</dbReference>
<dbReference type="EMBL" id="ML991795">
    <property type="protein sequence ID" value="KAF2234829.1"/>
    <property type="molecule type" value="Genomic_DNA"/>
</dbReference>
<gene>
    <name evidence="5" type="ORF">EV356DRAFT_484455</name>
</gene>
<keyword evidence="5" id="KW-0808">Transferase</keyword>
<evidence type="ECO:0000256" key="1">
    <source>
        <dbReference type="ARBA" id="ARBA00022737"/>
    </source>
</evidence>
<dbReference type="GO" id="GO:0031415">
    <property type="term" value="C:NatA complex"/>
    <property type="evidence" value="ECO:0007669"/>
    <property type="project" value="TreeGrafter"/>
</dbReference>
<dbReference type="OrthoDB" id="10263032at2759"/>
<accession>A0A6A6HAH6</accession>
<feature type="compositionally biased region" description="Basic and acidic residues" evidence="4">
    <location>
        <begin position="608"/>
        <end position="624"/>
    </location>
</feature>
<evidence type="ECO:0000256" key="2">
    <source>
        <dbReference type="ARBA" id="ARBA00022803"/>
    </source>
</evidence>
<organism evidence="5 6">
    <name type="scientific">Viridothelium virens</name>
    <name type="common">Speckled blister lichen</name>
    <name type="synonym">Trypethelium virens</name>
    <dbReference type="NCBI Taxonomy" id="1048519"/>
    <lineage>
        <taxon>Eukaryota</taxon>
        <taxon>Fungi</taxon>
        <taxon>Dikarya</taxon>
        <taxon>Ascomycota</taxon>
        <taxon>Pezizomycotina</taxon>
        <taxon>Dothideomycetes</taxon>
        <taxon>Dothideomycetes incertae sedis</taxon>
        <taxon>Trypetheliales</taxon>
        <taxon>Trypetheliaceae</taxon>
        <taxon>Viridothelium</taxon>
    </lineage>
</organism>
<dbReference type="Gene3D" id="1.25.40.1010">
    <property type="match status" value="1"/>
</dbReference>
<dbReference type="PANTHER" id="PTHR22767:SF2">
    <property type="entry name" value="N(ALPHA)-ACETYLTRANSFERASE 15_16, ISOFORM A"/>
    <property type="match status" value="1"/>
</dbReference>